<dbReference type="InterPro" id="IPR008792">
    <property type="entry name" value="PQQD"/>
</dbReference>
<dbReference type="NCBIfam" id="NF033530">
    <property type="entry name" value="lasso_PqqD_Strm"/>
    <property type="match status" value="1"/>
</dbReference>
<organism evidence="1 2">
    <name type="scientific">Streptomyces millisiae</name>
    <dbReference type="NCBI Taxonomy" id="3075542"/>
    <lineage>
        <taxon>Bacteria</taxon>
        <taxon>Bacillati</taxon>
        <taxon>Actinomycetota</taxon>
        <taxon>Actinomycetes</taxon>
        <taxon>Kitasatosporales</taxon>
        <taxon>Streptomycetaceae</taxon>
        <taxon>Streptomyces</taxon>
    </lineage>
</organism>
<name>A0ABU2LYP4_9ACTN</name>
<dbReference type="InterPro" id="IPR041881">
    <property type="entry name" value="PqqD_sf"/>
</dbReference>
<evidence type="ECO:0000313" key="2">
    <source>
        <dbReference type="Proteomes" id="UP001183420"/>
    </source>
</evidence>
<dbReference type="EMBL" id="JAVREM010000058">
    <property type="protein sequence ID" value="MDT0322272.1"/>
    <property type="molecule type" value="Genomic_DNA"/>
</dbReference>
<proteinExistence type="predicted"/>
<accession>A0ABU2LYP4</accession>
<keyword evidence="2" id="KW-1185">Reference proteome</keyword>
<protein>
    <submittedName>
        <fullName evidence="1">Lasso peptide biosynthesis PqqD family chaperone</fullName>
    </submittedName>
</protein>
<reference evidence="2" key="1">
    <citation type="submission" date="2023-07" db="EMBL/GenBank/DDBJ databases">
        <title>30 novel species of actinomycetes from the DSMZ collection.</title>
        <authorList>
            <person name="Nouioui I."/>
        </authorList>
    </citation>
    <scope>NUCLEOTIDE SEQUENCE [LARGE SCALE GENOMIC DNA]</scope>
    <source>
        <strain evidence="2">DSM 44918</strain>
    </source>
</reference>
<dbReference type="Proteomes" id="UP001183420">
    <property type="component" value="Unassembled WGS sequence"/>
</dbReference>
<comment type="caution">
    <text evidence="1">The sequence shown here is derived from an EMBL/GenBank/DDBJ whole genome shotgun (WGS) entry which is preliminary data.</text>
</comment>
<evidence type="ECO:0000313" key="1">
    <source>
        <dbReference type="EMBL" id="MDT0322272.1"/>
    </source>
</evidence>
<dbReference type="RefSeq" id="WP_311602799.1">
    <property type="nucleotide sequence ID" value="NZ_JAVREM010000058.1"/>
</dbReference>
<dbReference type="Pfam" id="PF05402">
    <property type="entry name" value="PqqD"/>
    <property type="match status" value="1"/>
</dbReference>
<sequence length="94" mass="10075">MKVPPPRPRLRPDITACDAADGMVLLDERTGRYWQLNATAAQVLRALLDGRAPEEIASGLAATHEVRPERAAADIAALIDHLATARLTDGLPPT</sequence>
<gene>
    <name evidence="1" type="ORF">RNC47_28510</name>
</gene>
<dbReference type="Gene3D" id="1.10.10.1150">
    <property type="entry name" value="Coenzyme PQQ synthesis protein D (PqqD)"/>
    <property type="match status" value="1"/>
</dbReference>